<dbReference type="InterPro" id="IPR018484">
    <property type="entry name" value="FGGY_N"/>
</dbReference>
<evidence type="ECO:0000256" key="10">
    <source>
        <dbReference type="RuleBase" id="RU364073"/>
    </source>
</evidence>
<dbReference type="PANTHER" id="PTHR43095">
    <property type="entry name" value="SUGAR KINASE"/>
    <property type="match status" value="1"/>
</dbReference>
<dbReference type="Proteomes" id="UP000323317">
    <property type="component" value="Unassembled WGS sequence"/>
</dbReference>
<dbReference type="HAMAP" id="MF_02220">
    <property type="entry name" value="XylB"/>
    <property type="match status" value="1"/>
</dbReference>
<evidence type="ECO:0000256" key="1">
    <source>
        <dbReference type="ARBA" id="ARBA00009156"/>
    </source>
</evidence>
<dbReference type="InterPro" id="IPR000577">
    <property type="entry name" value="Carb_kinase_FGGY"/>
</dbReference>
<dbReference type="SUPFAM" id="SSF53067">
    <property type="entry name" value="Actin-like ATPase domain"/>
    <property type="match status" value="2"/>
</dbReference>
<dbReference type="Pfam" id="PF02782">
    <property type="entry name" value="FGGY_C"/>
    <property type="match status" value="1"/>
</dbReference>
<dbReference type="PROSITE" id="PS00445">
    <property type="entry name" value="FGGY_KINASES_2"/>
    <property type="match status" value="1"/>
</dbReference>
<evidence type="ECO:0000256" key="4">
    <source>
        <dbReference type="ARBA" id="ARBA00022741"/>
    </source>
</evidence>
<evidence type="ECO:0000256" key="8">
    <source>
        <dbReference type="HAMAP-Rule" id="MF_02220"/>
    </source>
</evidence>
<dbReference type="RefSeq" id="WP_148948170.1">
    <property type="nucleotide sequence ID" value="NZ_VTEH01000017.1"/>
</dbReference>
<feature type="domain" description="Carbohydrate kinase FGGY C-terminal" evidence="12">
    <location>
        <begin position="257"/>
        <end position="441"/>
    </location>
</feature>
<evidence type="ECO:0000256" key="2">
    <source>
        <dbReference type="ARBA" id="ARBA00022629"/>
    </source>
</evidence>
<dbReference type="PIRSF" id="PIRSF000538">
    <property type="entry name" value="GlpK"/>
    <property type="match status" value="1"/>
</dbReference>
<dbReference type="InterPro" id="IPR018485">
    <property type="entry name" value="FGGY_C"/>
</dbReference>
<dbReference type="EC" id="2.7.1.17" evidence="8 10"/>
<dbReference type="GO" id="GO:0004856">
    <property type="term" value="F:D-xylulokinase activity"/>
    <property type="evidence" value="ECO:0007669"/>
    <property type="project" value="UniProtKB-UniRule"/>
</dbReference>
<evidence type="ECO:0000259" key="12">
    <source>
        <dbReference type="Pfam" id="PF02782"/>
    </source>
</evidence>
<comment type="similarity">
    <text evidence="1 8 9">Belongs to the FGGY kinase family.</text>
</comment>
<evidence type="ECO:0000256" key="6">
    <source>
        <dbReference type="ARBA" id="ARBA00022840"/>
    </source>
</evidence>
<accession>A0A5D4K9Z7</accession>
<gene>
    <name evidence="8 10 13" type="primary">xylB</name>
    <name evidence="13" type="ORF">FZC79_18040</name>
</gene>
<dbReference type="Pfam" id="PF00370">
    <property type="entry name" value="FGGY_N"/>
    <property type="match status" value="1"/>
</dbReference>
<evidence type="ECO:0000256" key="3">
    <source>
        <dbReference type="ARBA" id="ARBA00022679"/>
    </source>
</evidence>
<keyword evidence="6 8" id="KW-0067">ATP-binding</keyword>
<dbReference type="PROSITE" id="PS00933">
    <property type="entry name" value="FGGY_KINASES_1"/>
    <property type="match status" value="1"/>
</dbReference>
<keyword evidence="4 8" id="KW-0547">Nucleotide-binding</keyword>
<dbReference type="InterPro" id="IPR018483">
    <property type="entry name" value="Carb_kinase_FGGY_CS"/>
</dbReference>
<dbReference type="CDD" id="cd07808">
    <property type="entry name" value="ASKHA_NBD_FGGY_EcXK-like"/>
    <property type="match status" value="1"/>
</dbReference>
<reference evidence="13 14" key="1">
    <citation type="submission" date="2019-08" db="EMBL/GenBank/DDBJ databases">
        <title>Bacillus genomes from the desert of Cuatro Cienegas, Coahuila.</title>
        <authorList>
            <person name="Olmedo-Alvarez G."/>
        </authorList>
    </citation>
    <scope>NUCLEOTIDE SEQUENCE [LARGE SCALE GENOMIC DNA]</scope>
    <source>
        <strain evidence="13 14">CH40_1T</strain>
    </source>
</reference>
<dbReference type="Gene3D" id="3.30.420.40">
    <property type="match status" value="2"/>
</dbReference>
<keyword evidence="2 8" id="KW-0859">Xylose metabolism</keyword>
<comment type="catalytic activity">
    <reaction evidence="8 10">
        <text>D-xylulose + ATP = D-xylulose 5-phosphate + ADP + H(+)</text>
        <dbReference type="Rhea" id="RHEA:10964"/>
        <dbReference type="ChEBI" id="CHEBI:15378"/>
        <dbReference type="ChEBI" id="CHEBI:17140"/>
        <dbReference type="ChEBI" id="CHEBI:30616"/>
        <dbReference type="ChEBI" id="CHEBI:57737"/>
        <dbReference type="ChEBI" id="CHEBI:456216"/>
        <dbReference type="EC" id="2.7.1.17"/>
    </reaction>
</comment>
<feature type="active site" description="Proton acceptor" evidence="8">
    <location>
        <position position="240"/>
    </location>
</feature>
<feature type="domain" description="Carbohydrate kinase FGGY N-terminal" evidence="11">
    <location>
        <begin position="3"/>
        <end position="247"/>
    </location>
</feature>
<evidence type="ECO:0000259" key="11">
    <source>
        <dbReference type="Pfam" id="PF00370"/>
    </source>
</evidence>
<comment type="function">
    <text evidence="8">Catalyzes the phosphorylation of D-xylulose to D-xylulose 5-phosphate.</text>
</comment>
<feature type="site" description="Important for activity" evidence="8">
    <location>
        <position position="8"/>
    </location>
</feature>
<comment type="caution">
    <text evidence="13">The sequence shown here is derived from an EMBL/GenBank/DDBJ whole genome shotgun (WGS) entry which is preliminary data.</text>
</comment>
<sequence>MKYVIGIDLGTSAVKILLVNQKGEVSNEVSKEYPLIIEKSGYSEQDPEEWVEKTREGLAELISDFPGDVKDIEGISFSGQMHGLVLVNESHQVLRNAILWNDTRTTKQCQEIYETMGRDRLLQITKNPALEGFTLPKILWVQENEPEIFSRASTFMLPKDYLRFRMTGKVHMEYSDAAGTLMLNVAERQWSREILNSFHLTAEFCPELIESHELVGSITSEFSQRTGLSQETKVFAGGADNACGAIGSGILSEGRTLCSIGTSGVVLSYEERSDLDFEGKVHYFNHGEQDSFYTMGVTLAAGYSLSWYKDTFAKEESFQQFLTGIEEVPAGSNGLVFTPYIVGERTPHADSTIRGSFIGIDASHERKHFSRAVLEGITFSLNESIEVFRNSGKTIDTIISIGGGAKNETWLQMQADIFNSSIEKLASEQGPGMGAAMLAAFGCGWYPTLKECAKDFISVSKTYEPIPENVETYKKVFAVYQEIYNQTREMNERLREFRK</sequence>
<keyword evidence="7 8" id="KW-0119">Carbohydrate metabolism</keyword>
<name>A0A5D4K9Z7_9BACI</name>
<protein>
    <recommendedName>
        <fullName evidence="8 10">Xylulose kinase</fullName>
        <shortName evidence="8 10">Xylulokinase</shortName>
        <ecNumber evidence="8 10">2.7.1.17</ecNumber>
    </recommendedName>
</protein>
<dbReference type="EMBL" id="VTEH01000017">
    <property type="protein sequence ID" value="TYR73540.1"/>
    <property type="molecule type" value="Genomic_DNA"/>
</dbReference>
<dbReference type="GO" id="GO:0042732">
    <property type="term" value="P:D-xylose metabolic process"/>
    <property type="evidence" value="ECO:0007669"/>
    <property type="project" value="UniProtKB-KW"/>
</dbReference>
<organism evidence="13 14">
    <name type="scientific">Rossellomorea vietnamensis</name>
    <dbReference type="NCBI Taxonomy" id="218284"/>
    <lineage>
        <taxon>Bacteria</taxon>
        <taxon>Bacillati</taxon>
        <taxon>Bacillota</taxon>
        <taxon>Bacilli</taxon>
        <taxon>Bacillales</taxon>
        <taxon>Bacillaceae</taxon>
        <taxon>Rossellomorea</taxon>
    </lineage>
</organism>
<dbReference type="InterPro" id="IPR006000">
    <property type="entry name" value="Xylulokinase"/>
</dbReference>
<dbReference type="InterPro" id="IPR050406">
    <property type="entry name" value="FGGY_Carb_Kinase"/>
</dbReference>
<proteinExistence type="inferred from homology"/>
<dbReference type="NCBIfam" id="TIGR01312">
    <property type="entry name" value="XylB"/>
    <property type="match status" value="1"/>
</dbReference>
<dbReference type="PANTHER" id="PTHR43095:SF5">
    <property type="entry name" value="XYLULOSE KINASE"/>
    <property type="match status" value="1"/>
</dbReference>
<dbReference type="GO" id="GO:0005524">
    <property type="term" value="F:ATP binding"/>
    <property type="evidence" value="ECO:0007669"/>
    <property type="project" value="UniProtKB-UniRule"/>
</dbReference>
<evidence type="ECO:0000256" key="9">
    <source>
        <dbReference type="RuleBase" id="RU003733"/>
    </source>
</evidence>
<keyword evidence="5 8" id="KW-0418">Kinase</keyword>
<dbReference type="InterPro" id="IPR043129">
    <property type="entry name" value="ATPase_NBD"/>
</dbReference>
<evidence type="ECO:0000313" key="14">
    <source>
        <dbReference type="Proteomes" id="UP000323317"/>
    </source>
</evidence>
<feature type="binding site" evidence="8">
    <location>
        <begin position="81"/>
        <end position="82"/>
    </location>
    <ligand>
        <name>substrate</name>
    </ligand>
</feature>
<evidence type="ECO:0000256" key="7">
    <source>
        <dbReference type="ARBA" id="ARBA00023277"/>
    </source>
</evidence>
<keyword evidence="3 8" id="KW-0808">Transferase</keyword>
<evidence type="ECO:0000256" key="5">
    <source>
        <dbReference type="ARBA" id="ARBA00022777"/>
    </source>
</evidence>
<dbReference type="GO" id="GO:0005998">
    <property type="term" value="P:xylulose catabolic process"/>
    <property type="evidence" value="ECO:0007669"/>
    <property type="project" value="UniProtKB-UniRule"/>
</dbReference>
<dbReference type="AlphaFoldDB" id="A0A5D4K9Z7"/>
<evidence type="ECO:0000313" key="13">
    <source>
        <dbReference type="EMBL" id="TYR73540.1"/>
    </source>
</evidence>